<reference evidence="1" key="1">
    <citation type="journal article" date="2021" name="mSystems">
        <title>Bacteria and Archaea Synergistically Convert Glycine Betaine to Biogenic Methane in the Formosa Cold Seep of the South China Sea.</title>
        <authorList>
            <person name="Li L."/>
            <person name="Zhang W."/>
            <person name="Zhang S."/>
            <person name="Song L."/>
            <person name="Sun Q."/>
            <person name="Zhang H."/>
            <person name="Xiang H."/>
            <person name="Dong X."/>
        </authorList>
    </citation>
    <scope>NUCLEOTIDE SEQUENCE</scope>
    <source>
        <strain evidence="1">ZWT</strain>
    </source>
</reference>
<gene>
    <name evidence="1" type="ORF">KDK92_05505</name>
</gene>
<dbReference type="Proteomes" id="UP001056429">
    <property type="component" value="Unassembled WGS sequence"/>
</dbReference>
<sequence length="327" mass="38594">MNKCCKENRYTRNRHNDLYDDCEELEYTRSTDNFDRERGYSNNRCSKAKKWGCGKENVYKKEVQFWTGCSIQHIELLIGSNGVFGVVLSRKVEKVLEEVNNEFCHIIELLGCYKSDAAKIVKQFLKVNACFIKVLNRIMFEEYLGASELFEVVNHFMIEQIYAARVFVDKKRSPQYKAKRNVLGPDFYVKEGFGESKLERAYNIFYFWNIISAQHASILENIITYNNCDVPRKFYCGFDNFKKAYISLNRKFGEYFETMSIIKLKSIGTDMLNANMEFLSFLYSLTPLEIGTFLPRDTPEAFFDFKEHVIEEQEYICEGLKRWIYTL</sequence>
<protein>
    <submittedName>
        <fullName evidence="1">Uncharacterized protein</fullName>
    </submittedName>
</protein>
<accession>A0A9J6NZZ7</accession>
<keyword evidence="2" id="KW-1185">Reference proteome</keyword>
<evidence type="ECO:0000313" key="2">
    <source>
        <dbReference type="Proteomes" id="UP001056429"/>
    </source>
</evidence>
<proteinExistence type="predicted"/>
<dbReference type="SUPFAM" id="SSF158430">
    <property type="entry name" value="Bacillus cereus metalloprotein-like"/>
    <property type="match status" value="1"/>
</dbReference>
<evidence type="ECO:0000313" key="1">
    <source>
        <dbReference type="EMBL" id="MCM1989189.1"/>
    </source>
</evidence>
<name>A0A9J6NZZ7_9CLOT</name>
<organism evidence="1 2">
    <name type="scientific">Oceanirhabdus seepicola</name>
    <dbReference type="NCBI Taxonomy" id="2828781"/>
    <lineage>
        <taxon>Bacteria</taxon>
        <taxon>Bacillati</taxon>
        <taxon>Bacillota</taxon>
        <taxon>Clostridia</taxon>
        <taxon>Eubacteriales</taxon>
        <taxon>Clostridiaceae</taxon>
        <taxon>Oceanirhabdus</taxon>
    </lineage>
</organism>
<dbReference type="RefSeq" id="WP_250858118.1">
    <property type="nucleotide sequence ID" value="NZ_JAGSOJ010000001.1"/>
</dbReference>
<reference evidence="1" key="2">
    <citation type="submission" date="2021-04" db="EMBL/GenBank/DDBJ databases">
        <authorList>
            <person name="Dong X."/>
        </authorList>
    </citation>
    <scope>NUCLEOTIDE SEQUENCE</scope>
    <source>
        <strain evidence="1">ZWT</strain>
    </source>
</reference>
<dbReference type="AlphaFoldDB" id="A0A9J6NZZ7"/>
<dbReference type="EMBL" id="JAGSOJ010000001">
    <property type="protein sequence ID" value="MCM1989189.1"/>
    <property type="molecule type" value="Genomic_DNA"/>
</dbReference>
<comment type="caution">
    <text evidence="1">The sequence shown here is derived from an EMBL/GenBank/DDBJ whole genome shotgun (WGS) entry which is preliminary data.</text>
</comment>